<evidence type="ECO:0000256" key="1">
    <source>
        <dbReference type="ARBA" id="ARBA00005351"/>
    </source>
</evidence>
<dbReference type="InterPro" id="IPR011990">
    <property type="entry name" value="TPR-like_helical_dom_sf"/>
</dbReference>
<dbReference type="GO" id="GO:0005829">
    <property type="term" value="C:cytosol"/>
    <property type="evidence" value="ECO:0007669"/>
    <property type="project" value="TreeGrafter"/>
</dbReference>
<dbReference type="eggNOG" id="KOG3024">
    <property type="taxonomic scope" value="Eukaryota"/>
</dbReference>
<evidence type="ECO:0000313" key="2">
    <source>
        <dbReference type="EMBL" id="EXB88461.1"/>
    </source>
</evidence>
<proteinExistence type="inferred from homology"/>
<name>W9RR12_9ROSA</name>
<organism evidence="2 3">
    <name type="scientific">Morus notabilis</name>
    <dbReference type="NCBI Taxonomy" id="981085"/>
    <lineage>
        <taxon>Eukaryota</taxon>
        <taxon>Viridiplantae</taxon>
        <taxon>Streptophyta</taxon>
        <taxon>Embryophyta</taxon>
        <taxon>Tracheophyta</taxon>
        <taxon>Spermatophyta</taxon>
        <taxon>Magnoliopsida</taxon>
        <taxon>eudicotyledons</taxon>
        <taxon>Gunneridae</taxon>
        <taxon>Pentapetalae</taxon>
        <taxon>rosids</taxon>
        <taxon>fabids</taxon>
        <taxon>Rosales</taxon>
        <taxon>Moraceae</taxon>
        <taxon>Moreae</taxon>
        <taxon>Morus</taxon>
    </lineage>
</organism>
<dbReference type="EMBL" id="KE344966">
    <property type="protein sequence ID" value="EXB88461.1"/>
    <property type="molecule type" value="Genomic_DNA"/>
</dbReference>
<protein>
    <submittedName>
        <fullName evidence="2">Uncharacterized protein</fullName>
    </submittedName>
</protein>
<gene>
    <name evidence="2" type="ORF">L484_012903</name>
</gene>
<dbReference type="PANTHER" id="PTHR12875:SF0">
    <property type="entry name" value="GOLGI TO ER TRAFFIC PROTEIN 4 HOMOLOG"/>
    <property type="match status" value="1"/>
</dbReference>
<dbReference type="Pfam" id="PF04190">
    <property type="entry name" value="GET4"/>
    <property type="match status" value="1"/>
</dbReference>
<dbReference type="Gene3D" id="1.25.40.10">
    <property type="entry name" value="Tetratricopeptide repeat domain"/>
    <property type="match status" value="1"/>
</dbReference>
<evidence type="ECO:0000313" key="3">
    <source>
        <dbReference type="Proteomes" id="UP000030645"/>
    </source>
</evidence>
<dbReference type="AlphaFoldDB" id="W9RR12"/>
<dbReference type="PANTHER" id="PTHR12875">
    <property type="entry name" value="GOLGI TO ER TRAFFIC PROTEIN 4 HOMOLOG"/>
    <property type="match status" value="1"/>
</dbReference>
<dbReference type="STRING" id="981085.W9RR12"/>
<comment type="similarity">
    <text evidence="1">Belongs to the GET4 family.</text>
</comment>
<reference evidence="3" key="1">
    <citation type="submission" date="2013-01" db="EMBL/GenBank/DDBJ databases">
        <title>Draft Genome Sequence of a Mulberry Tree, Morus notabilis C.K. Schneid.</title>
        <authorList>
            <person name="He N."/>
            <person name="Zhao S."/>
        </authorList>
    </citation>
    <scope>NUCLEOTIDE SEQUENCE</scope>
</reference>
<accession>W9RR12</accession>
<dbReference type="GO" id="GO:0045048">
    <property type="term" value="P:protein insertion into ER membrane"/>
    <property type="evidence" value="ECO:0007669"/>
    <property type="project" value="InterPro"/>
</dbReference>
<dbReference type="InterPro" id="IPR007317">
    <property type="entry name" value="GET4"/>
</dbReference>
<sequence length="149" mass="17070">MLNRWRSGQMPVTAQTWPPWSKNSGLKRQHNVEYWMMGSFLYDGDGREISKAMSRERPKRGVLPLAQENIEKLKKVVEEGNYYGAQQMYKSISARYVSAQRYMEALDILHSGACIQLEHGQVTCGVELAVLYVDILVKARVPYNDENLG</sequence>
<dbReference type="Proteomes" id="UP000030645">
    <property type="component" value="Unassembled WGS sequence"/>
</dbReference>
<keyword evidence="3" id="KW-1185">Reference proteome</keyword>